<dbReference type="Proteomes" id="UP000697995">
    <property type="component" value="Unassembled WGS sequence"/>
</dbReference>
<comment type="caution">
    <text evidence="3">The sequence shown here is derived from an EMBL/GenBank/DDBJ whole genome shotgun (WGS) entry which is preliminary data.</text>
</comment>
<keyword evidence="1" id="KW-0812">Transmembrane</keyword>
<dbReference type="Gene3D" id="3.40.50.410">
    <property type="entry name" value="von Willebrand factor, type A domain"/>
    <property type="match status" value="2"/>
</dbReference>
<reference evidence="3 4" key="1">
    <citation type="journal article" date="2020" name="Microorganisms">
        <title>Osmotic Adaptation and Compatible Solute Biosynthesis of Phototrophic Bacteria as Revealed from Genome Analyses.</title>
        <authorList>
            <person name="Imhoff J.F."/>
            <person name="Rahn T."/>
            <person name="Kunzel S."/>
            <person name="Keller A."/>
            <person name="Neulinger S.C."/>
        </authorList>
    </citation>
    <scope>NUCLEOTIDE SEQUENCE [LARGE SCALE GENOMIC DNA]</scope>
    <source>
        <strain evidence="3 4">DSM 15382</strain>
    </source>
</reference>
<accession>A0ABS1CV39</accession>
<dbReference type="EMBL" id="NRSG01000048">
    <property type="protein sequence ID" value="MBK1658373.1"/>
    <property type="molecule type" value="Genomic_DNA"/>
</dbReference>
<name>A0ABS1CV39_9PROT</name>
<dbReference type="Pfam" id="PF13400">
    <property type="entry name" value="Tad"/>
    <property type="match status" value="1"/>
</dbReference>
<evidence type="ECO:0000256" key="1">
    <source>
        <dbReference type="SAM" id="Phobius"/>
    </source>
</evidence>
<protein>
    <recommendedName>
        <fullName evidence="2">Putative Flp pilus-assembly TadG-like N-terminal domain-containing protein</fullName>
    </recommendedName>
</protein>
<feature type="domain" description="Putative Flp pilus-assembly TadG-like N-terminal" evidence="2">
    <location>
        <begin position="8"/>
        <end position="54"/>
    </location>
</feature>
<dbReference type="InterPro" id="IPR028087">
    <property type="entry name" value="Tad_N"/>
</dbReference>
<dbReference type="RefSeq" id="WP_133220264.1">
    <property type="nucleotide sequence ID" value="NZ_NRSG01000048.1"/>
</dbReference>
<evidence type="ECO:0000313" key="3">
    <source>
        <dbReference type="EMBL" id="MBK1658373.1"/>
    </source>
</evidence>
<organism evidence="3 4">
    <name type="scientific">Paracraurococcus ruber</name>
    <dbReference type="NCBI Taxonomy" id="77675"/>
    <lineage>
        <taxon>Bacteria</taxon>
        <taxon>Pseudomonadati</taxon>
        <taxon>Pseudomonadota</taxon>
        <taxon>Alphaproteobacteria</taxon>
        <taxon>Acetobacterales</taxon>
        <taxon>Roseomonadaceae</taxon>
        <taxon>Paracraurococcus</taxon>
    </lineage>
</organism>
<proteinExistence type="predicted"/>
<evidence type="ECO:0000259" key="2">
    <source>
        <dbReference type="Pfam" id="PF13400"/>
    </source>
</evidence>
<feature type="transmembrane region" description="Helical" evidence="1">
    <location>
        <begin position="12"/>
        <end position="36"/>
    </location>
</feature>
<keyword evidence="4" id="KW-1185">Reference proteome</keyword>
<keyword evidence="1" id="KW-0472">Membrane</keyword>
<dbReference type="SUPFAM" id="SSF53300">
    <property type="entry name" value="vWA-like"/>
    <property type="match status" value="1"/>
</dbReference>
<sequence length="574" mass="60563">MTRLGRRGGIAILTAALAVPLIGIVGIAVDGARAWLLRSRLYTALDAAALAGARNLNLPAGQRDAEIAGMFWTNFGTRVPQAGAGAPIGAARRGFLDSLATLDAPVASQDAGTVRVAASAVIDTSFARVLGIRTLTVAATAEAKRADLGMEIALVLDVTGSMGSNRTPSAIGSATSNGTNIDALRLAAGDLVNILYGNRETVPNLWVSVVPYTTTVNIGTARTDWLDPGQRDATRYGPVGWRGCVEARSLRGNDQTDAPPGVELFRPYFWASTLGKYSYTDSSRRVVAVPGDNDWNPSLTGANPITELNQDVRENNSAGPNTGCPQAPILPLTAERSKVIARILQLRSTFKGGTMHNVGLQAGWSTLSPRWRGLWTLPAGAGDGSAPALPLDYCRPGQVPTCFMQKVVVLMTDGVANWNDWNGGAPGTCTDTSTSNTATPAGGAPLRPLGCPANTVYPAQVVAAADAPPIRVGAAGWNTDYSGYGRLHENRLGVAPGSVTTELNRRMTQLCTDMKRAGIIIYTVTFNLTDAATQDLFRGCASQPDYWFNSPTQADLRGAFRQIGSQLANLRLTR</sequence>
<keyword evidence="1" id="KW-1133">Transmembrane helix</keyword>
<evidence type="ECO:0000313" key="4">
    <source>
        <dbReference type="Proteomes" id="UP000697995"/>
    </source>
</evidence>
<gene>
    <name evidence="3" type="ORF">CKO45_09030</name>
</gene>
<dbReference type="InterPro" id="IPR036465">
    <property type="entry name" value="vWFA_dom_sf"/>
</dbReference>